<protein>
    <recommendedName>
        <fullName evidence="6">DUF4365 domain-containing protein</fullName>
    </recommendedName>
</protein>
<name>A0ABN3WZ74_9ACTN</name>
<dbReference type="SUPFAM" id="SSF52540">
    <property type="entry name" value="P-loop containing nucleoside triphosphate hydrolases"/>
    <property type="match status" value="1"/>
</dbReference>
<evidence type="ECO:0000313" key="5">
    <source>
        <dbReference type="Proteomes" id="UP001500403"/>
    </source>
</evidence>
<dbReference type="Proteomes" id="UP001500403">
    <property type="component" value="Unassembled WGS sequence"/>
</dbReference>
<keyword evidence="5" id="KW-1185">Reference proteome</keyword>
<comment type="caution">
    <text evidence="4">The sequence shown here is derived from an EMBL/GenBank/DDBJ whole genome shotgun (WGS) entry which is preliminary data.</text>
</comment>
<evidence type="ECO:0000259" key="3">
    <source>
        <dbReference type="Pfam" id="PF14280"/>
    </source>
</evidence>
<evidence type="ECO:0008006" key="6">
    <source>
        <dbReference type="Google" id="ProtNLM"/>
    </source>
</evidence>
<dbReference type="Pfam" id="PF14280">
    <property type="entry name" value="DUF4365"/>
    <property type="match status" value="1"/>
</dbReference>
<dbReference type="PRINTS" id="PR00364">
    <property type="entry name" value="DISEASERSIST"/>
</dbReference>
<feature type="region of interest" description="Disordered" evidence="1">
    <location>
        <begin position="612"/>
        <end position="657"/>
    </location>
</feature>
<dbReference type="PANTHER" id="PTHR47691">
    <property type="entry name" value="REGULATOR-RELATED"/>
    <property type="match status" value="1"/>
</dbReference>
<organism evidence="4 5">
    <name type="scientific">Streptomyces enissocaesilis</name>
    <dbReference type="NCBI Taxonomy" id="332589"/>
    <lineage>
        <taxon>Bacteria</taxon>
        <taxon>Bacillati</taxon>
        <taxon>Actinomycetota</taxon>
        <taxon>Actinomycetes</taxon>
        <taxon>Kitasatosporales</taxon>
        <taxon>Streptomycetaceae</taxon>
        <taxon>Streptomyces</taxon>
        <taxon>Streptomyces rochei group</taxon>
    </lineage>
</organism>
<gene>
    <name evidence="4" type="ORF">GCM10010446_16330</name>
</gene>
<dbReference type="InterPro" id="IPR025375">
    <property type="entry name" value="DUF4365"/>
</dbReference>
<feature type="compositionally biased region" description="Polar residues" evidence="1">
    <location>
        <begin position="640"/>
        <end position="657"/>
    </location>
</feature>
<reference evidence="4 5" key="1">
    <citation type="journal article" date="2019" name="Int. J. Syst. Evol. Microbiol.">
        <title>The Global Catalogue of Microorganisms (GCM) 10K type strain sequencing project: providing services to taxonomists for standard genome sequencing and annotation.</title>
        <authorList>
            <consortium name="The Broad Institute Genomics Platform"/>
            <consortium name="The Broad Institute Genome Sequencing Center for Infectious Disease"/>
            <person name="Wu L."/>
            <person name="Ma J."/>
        </authorList>
    </citation>
    <scope>NUCLEOTIDE SEQUENCE [LARGE SCALE GENOMIC DNA]</scope>
    <source>
        <strain evidence="4 5">JCM 9088</strain>
    </source>
</reference>
<dbReference type="InterPro" id="IPR041664">
    <property type="entry name" value="AAA_16"/>
</dbReference>
<proteinExistence type="predicted"/>
<dbReference type="RefSeq" id="WP_344492900.1">
    <property type="nucleotide sequence ID" value="NZ_BAAAUD010000014.1"/>
</dbReference>
<feature type="domain" description="DUF4365" evidence="3">
    <location>
        <begin position="12"/>
        <end position="138"/>
    </location>
</feature>
<dbReference type="Gene3D" id="3.40.50.300">
    <property type="entry name" value="P-loop containing nucleotide triphosphate hydrolases"/>
    <property type="match status" value="1"/>
</dbReference>
<sequence>MPERVTQSRRIERAGVNALRALLEDHDQIVQEIDGGNDYGEDLFVMLTKDGERTGVAITIQVKSGNKYKRAHSYAIPVEGHANDWKNGLLSVLGVVFDVATGQLFWANLTECLESSEEAPSWIAVPREQELNEDTIQSFLALTHKFVEARSQRRIEEASLHVTRLSGTSGASPRFVGREKEQQAIRDMLTTMGRRVLVSGMAGVGKTSLVDQVVRHHDVSAVFSGGVIVTDMHGFSAHHTRMASPGIAYGPLLSVLGVPGDEIPRTAEGQAALYHRTLDALDASGNPVLMVFDNVAELSQVAELLPRADAHGVVLTSRSRLGVLKGIETINLDCLSLEESNVLLTQILGPEDQRLHTPGPIRDLCTLCGHLPLALSISAAILKDDVGLTADDLVAELREEKSRLDVLHFGDTAVRAALQVSLARLDCAMRDPFCRLSIHPGSEMSEQAASAVLGVSVPQTRSLLRRLSQASLISRSSAASRWWMHDLVYLFAAEQCEKKVSDSDRQQAFSRLTEVYCQASLNADLTLRGTPEGNPPQFQSATEALSWLDLECANLQASARVARDIDLTEQAYALSMHLIVYLDLRGRITEGLQSAQSPTRRRVKSVTPNGRLGLSITLESTSPPRAGSKRPFELSKRQPPLQNGSASWMGNATQQSV</sequence>
<evidence type="ECO:0000256" key="1">
    <source>
        <dbReference type="SAM" id="MobiDB-lite"/>
    </source>
</evidence>
<dbReference type="Pfam" id="PF13191">
    <property type="entry name" value="AAA_16"/>
    <property type="match status" value="1"/>
</dbReference>
<dbReference type="PANTHER" id="PTHR47691:SF3">
    <property type="entry name" value="HTH-TYPE TRANSCRIPTIONAL REGULATOR RV0890C-RELATED"/>
    <property type="match status" value="1"/>
</dbReference>
<dbReference type="InterPro" id="IPR027417">
    <property type="entry name" value="P-loop_NTPase"/>
</dbReference>
<dbReference type="EMBL" id="BAAAUD010000014">
    <property type="protein sequence ID" value="GAA2932249.1"/>
    <property type="molecule type" value="Genomic_DNA"/>
</dbReference>
<evidence type="ECO:0000259" key="2">
    <source>
        <dbReference type="Pfam" id="PF13191"/>
    </source>
</evidence>
<accession>A0ABN3WZ74</accession>
<evidence type="ECO:0000313" key="4">
    <source>
        <dbReference type="EMBL" id="GAA2932249.1"/>
    </source>
</evidence>
<feature type="domain" description="Orc1-like AAA ATPase" evidence="2">
    <location>
        <begin position="174"/>
        <end position="296"/>
    </location>
</feature>